<sequence>MAAASKSSQMVKSVVIALLALWSIISLIVIVVWATSPDMKGAAQCRAELQEVTEKMEGAKVVYNKNKEALERMVLEERRKTEQQRAENLVLLGQLNTTNVTLEECRQENVLLNRNMTIMQEDIEELRQKEANLTVQLGLLRDQIDTLEQNLTQAVHKTEAAESLQKAAESNMMAAQAQTKGCESSKQAVQKQLQKCTATKSEAPQLTQPRAPTSAPSSTAPLFAGIPALMLLVCSALHLIT</sequence>
<evidence type="ECO:0000313" key="3">
    <source>
        <dbReference type="Proteomes" id="UP000695023"/>
    </source>
</evidence>
<dbReference type="Ensembl" id="ENSPNYT00000001641.1">
    <property type="protein sequence ID" value="ENSPNYP00000001606.1"/>
    <property type="gene ID" value="ENSPNYG00000001293.1"/>
</dbReference>
<dbReference type="RefSeq" id="XP_005735025.1">
    <property type="nucleotide sequence ID" value="XM_005734968.2"/>
</dbReference>
<keyword evidence="1" id="KW-0175">Coiled coil</keyword>
<reference evidence="2" key="1">
    <citation type="submission" date="2023-09" db="UniProtKB">
        <authorList>
            <consortium name="Ensembl"/>
        </authorList>
    </citation>
    <scope>IDENTIFICATION</scope>
</reference>
<reference evidence="4" key="2">
    <citation type="submission" date="2025-04" db="UniProtKB">
        <authorList>
            <consortium name="RefSeq"/>
        </authorList>
    </citation>
    <scope>IDENTIFICATION</scope>
</reference>
<evidence type="ECO:0000256" key="1">
    <source>
        <dbReference type="SAM" id="Coils"/>
    </source>
</evidence>
<gene>
    <name evidence="4" type="primary">LOC102194055</name>
</gene>
<evidence type="ECO:0000313" key="4">
    <source>
        <dbReference type="RefSeq" id="XP_005735025.1"/>
    </source>
</evidence>
<dbReference type="Proteomes" id="UP000695023">
    <property type="component" value="Unplaced"/>
</dbReference>
<organism evidence="2">
    <name type="scientific">Pundamilia nyererei</name>
    <dbReference type="NCBI Taxonomy" id="303518"/>
    <lineage>
        <taxon>Eukaryota</taxon>
        <taxon>Metazoa</taxon>
        <taxon>Chordata</taxon>
        <taxon>Craniata</taxon>
        <taxon>Vertebrata</taxon>
        <taxon>Euteleostomi</taxon>
        <taxon>Actinopterygii</taxon>
        <taxon>Neopterygii</taxon>
        <taxon>Teleostei</taxon>
        <taxon>Neoteleostei</taxon>
        <taxon>Acanthomorphata</taxon>
        <taxon>Ovalentaria</taxon>
        <taxon>Cichlomorphae</taxon>
        <taxon>Cichliformes</taxon>
        <taxon>Cichlidae</taxon>
        <taxon>African cichlids</taxon>
        <taxon>Pseudocrenilabrinae</taxon>
        <taxon>Haplochromini</taxon>
        <taxon>Pundamilia</taxon>
    </lineage>
</organism>
<evidence type="ECO:0000313" key="2">
    <source>
        <dbReference type="Ensembl" id="ENSPNYP00000001606.1"/>
    </source>
</evidence>
<accession>A0A3B4EWZ9</accession>
<dbReference type="STRING" id="303518.ENSPNYP00000001606"/>
<proteinExistence type="predicted"/>
<keyword evidence="3" id="KW-1185">Reference proteome</keyword>
<dbReference type="OrthoDB" id="8942450at2759"/>
<dbReference type="GeneTree" id="ENSGT00400000024256"/>
<name>A0A3B4EWZ9_9CICH</name>
<dbReference type="AlphaFoldDB" id="A0A3B4EWZ9"/>
<feature type="coiled-coil region" evidence="1">
    <location>
        <begin position="67"/>
        <end position="164"/>
    </location>
</feature>
<dbReference type="GeneID" id="102194055"/>
<protein>
    <submittedName>
        <fullName evidence="2">Uncharacterized LOC102194055</fullName>
    </submittedName>
    <submittedName>
        <fullName evidence="4">Uncharacterized protein LOC102194055</fullName>
    </submittedName>
</protein>